<dbReference type="NCBIfam" id="TIGR00347">
    <property type="entry name" value="bioD"/>
    <property type="match status" value="1"/>
</dbReference>
<evidence type="ECO:0000256" key="6">
    <source>
        <dbReference type="ARBA" id="ARBA00022840"/>
    </source>
</evidence>
<feature type="binding site" evidence="8">
    <location>
        <position position="57"/>
    </location>
    <ligand>
        <name>Mg(2+)</name>
        <dbReference type="ChEBI" id="CHEBI:18420"/>
    </ligand>
</feature>
<feature type="binding site" evidence="8">
    <location>
        <position position="57"/>
    </location>
    <ligand>
        <name>ATP</name>
        <dbReference type="ChEBI" id="CHEBI:30616"/>
    </ligand>
</feature>
<dbReference type="CDD" id="cd03109">
    <property type="entry name" value="DTBS"/>
    <property type="match status" value="1"/>
</dbReference>
<feature type="binding site" evidence="8">
    <location>
        <begin position="19"/>
        <end position="24"/>
    </location>
    <ligand>
        <name>ATP</name>
        <dbReference type="ChEBI" id="CHEBI:30616"/>
    </ligand>
</feature>
<feature type="binding site" evidence="8">
    <location>
        <begin position="118"/>
        <end position="121"/>
    </location>
    <ligand>
        <name>ATP</name>
        <dbReference type="ChEBI" id="CHEBI:30616"/>
    </ligand>
</feature>
<dbReference type="KEGG" id="nlc:EBAPG3_012305"/>
<dbReference type="HAMAP" id="MF_00336">
    <property type="entry name" value="BioD"/>
    <property type="match status" value="1"/>
</dbReference>
<dbReference type="Gene3D" id="3.40.50.300">
    <property type="entry name" value="P-loop containing nucleotide triphosphate hydrolases"/>
    <property type="match status" value="1"/>
</dbReference>
<comment type="catalytic activity">
    <reaction evidence="8">
        <text>(7R,8S)-7,8-diammoniononanoate + CO2 + ATP = (4R,5S)-dethiobiotin + ADP + phosphate + 3 H(+)</text>
        <dbReference type="Rhea" id="RHEA:15805"/>
        <dbReference type="ChEBI" id="CHEBI:15378"/>
        <dbReference type="ChEBI" id="CHEBI:16526"/>
        <dbReference type="ChEBI" id="CHEBI:30616"/>
        <dbReference type="ChEBI" id="CHEBI:43474"/>
        <dbReference type="ChEBI" id="CHEBI:149469"/>
        <dbReference type="ChEBI" id="CHEBI:149473"/>
        <dbReference type="ChEBI" id="CHEBI:456216"/>
        <dbReference type="EC" id="6.3.3.3"/>
    </reaction>
</comment>
<evidence type="ECO:0000256" key="4">
    <source>
        <dbReference type="ARBA" id="ARBA00022741"/>
    </source>
</evidence>
<keyword evidence="6 8" id="KW-0067">ATP-binding</keyword>
<dbReference type="GO" id="GO:0042803">
    <property type="term" value="F:protein homodimerization activity"/>
    <property type="evidence" value="ECO:0007669"/>
    <property type="project" value="UniProtKB-ARBA"/>
</dbReference>
<accession>A0A1W6SRT1</accession>
<evidence type="ECO:0000256" key="5">
    <source>
        <dbReference type="ARBA" id="ARBA00022756"/>
    </source>
</evidence>
<evidence type="ECO:0000256" key="3">
    <source>
        <dbReference type="ARBA" id="ARBA00022723"/>
    </source>
</evidence>
<dbReference type="GO" id="GO:0004141">
    <property type="term" value="F:dethiobiotin synthase activity"/>
    <property type="evidence" value="ECO:0007669"/>
    <property type="project" value="UniProtKB-UniRule"/>
</dbReference>
<dbReference type="EMBL" id="CP021106">
    <property type="protein sequence ID" value="ARO88489.1"/>
    <property type="molecule type" value="Genomic_DNA"/>
</dbReference>
<comment type="cofactor">
    <cofactor evidence="8">
        <name>Mg(2+)</name>
        <dbReference type="ChEBI" id="CHEBI:18420"/>
    </cofactor>
</comment>
<keyword evidence="7 8" id="KW-0460">Magnesium</keyword>
<feature type="active site" evidence="8">
    <location>
        <position position="44"/>
    </location>
</feature>
<dbReference type="GO" id="GO:0005829">
    <property type="term" value="C:cytosol"/>
    <property type="evidence" value="ECO:0007669"/>
    <property type="project" value="TreeGrafter"/>
</dbReference>
<feature type="binding site" evidence="8">
    <location>
        <position position="23"/>
    </location>
    <ligand>
        <name>Mg(2+)</name>
        <dbReference type="ChEBI" id="CHEBI:18420"/>
    </ligand>
</feature>
<dbReference type="PANTHER" id="PTHR43210:SF5">
    <property type="entry name" value="DETHIOBIOTIN SYNTHETASE"/>
    <property type="match status" value="1"/>
</dbReference>
<dbReference type="eggNOG" id="COG0132">
    <property type="taxonomic scope" value="Bacteria"/>
</dbReference>
<dbReference type="SUPFAM" id="SSF52540">
    <property type="entry name" value="P-loop containing nucleoside triphosphate hydrolases"/>
    <property type="match status" value="1"/>
</dbReference>
<evidence type="ECO:0000313" key="10">
    <source>
        <dbReference type="Proteomes" id="UP000012179"/>
    </source>
</evidence>
<proteinExistence type="inferred from homology"/>
<keyword evidence="5 8" id="KW-0093">Biotin biosynthesis</keyword>
<gene>
    <name evidence="8" type="primary">bioD</name>
    <name evidence="9" type="ORF">EBAPG3_012305</name>
</gene>
<dbReference type="Pfam" id="PF13500">
    <property type="entry name" value="AAA_26"/>
    <property type="match status" value="1"/>
</dbReference>
<dbReference type="UniPathway" id="UPA00078">
    <property type="reaction ID" value="UER00161"/>
</dbReference>
<dbReference type="PIRSF" id="PIRSF006755">
    <property type="entry name" value="DTB_synth"/>
    <property type="match status" value="1"/>
</dbReference>
<dbReference type="EC" id="6.3.3.3" evidence="8"/>
<keyword evidence="10" id="KW-1185">Reference proteome</keyword>
<comment type="caution">
    <text evidence="8">Lacks conserved residue(s) required for the propagation of feature annotation.</text>
</comment>
<evidence type="ECO:0000313" key="9">
    <source>
        <dbReference type="EMBL" id="ARO88489.1"/>
    </source>
</evidence>
<keyword evidence="3 8" id="KW-0479">Metal-binding</keyword>
<dbReference type="PANTHER" id="PTHR43210">
    <property type="entry name" value="DETHIOBIOTIN SYNTHETASE"/>
    <property type="match status" value="1"/>
</dbReference>
<reference evidence="9 10" key="1">
    <citation type="journal article" date="2015" name="Int. J. Syst. Evol. Microbiol.">
        <title>Nitrosospira lacus sp. nov., a psychrotolerant, ammonia-oxidizing bacterium from sandy lake sediment.</title>
        <authorList>
            <person name="Urakawa H."/>
            <person name="Garcia J.C."/>
            <person name="Nielsen J.L."/>
            <person name="Le V.Q."/>
            <person name="Kozlowski J.A."/>
            <person name="Stein L.Y."/>
            <person name="Lim C.K."/>
            <person name="Pommerening-Roser A."/>
            <person name="Martens-Habbena W."/>
            <person name="Stahl D.A."/>
            <person name="Klotz M.G."/>
        </authorList>
    </citation>
    <scope>NUCLEOTIDE SEQUENCE [LARGE SCALE GENOMIC DNA]</scope>
    <source>
        <strain evidence="9 10">APG3</strain>
    </source>
</reference>
<dbReference type="InterPro" id="IPR027417">
    <property type="entry name" value="P-loop_NTPase"/>
</dbReference>
<evidence type="ECO:0000256" key="7">
    <source>
        <dbReference type="ARBA" id="ARBA00022842"/>
    </source>
</evidence>
<evidence type="ECO:0000256" key="8">
    <source>
        <dbReference type="HAMAP-Rule" id="MF_00336"/>
    </source>
</evidence>
<keyword evidence="2 8" id="KW-0436">Ligase</keyword>
<dbReference type="AlphaFoldDB" id="A0A1W6SRT1"/>
<dbReference type="Proteomes" id="UP000012179">
    <property type="component" value="Chromosome"/>
</dbReference>
<comment type="function">
    <text evidence="8">Catalyzes a mechanistically unusual reaction, the ATP-dependent insertion of CO2 between the N7 and N8 nitrogen atoms of 7,8-diaminopelargonic acid (DAPA, also called 7,8-diammoniononanoate) to form a ureido ring.</text>
</comment>
<comment type="subunit">
    <text evidence="8">Homodimer.</text>
</comment>
<dbReference type="GO" id="GO:0009102">
    <property type="term" value="P:biotin biosynthetic process"/>
    <property type="evidence" value="ECO:0007669"/>
    <property type="project" value="UniProtKB-UniRule"/>
</dbReference>
<keyword evidence="4 8" id="KW-0547">Nucleotide-binding</keyword>
<evidence type="ECO:0000256" key="1">
    <source>
        <dbReference type="ARBA" id="ARBA00022490"/>
    </source>
</evidence>
<keyword evidence="1 8" id="KW-0963">Cytoplasm</keyword>
<comment type="pathway">
    <text evidence="8">Cofactor biosynthesis; biotin biosynthesis; biotin from 7,8-diaminononanoate: step 1/2.</text>
</comment>
<name>A0A1W6SRT1_9PROT</name>
<organism evidence="9 10">
    <name type="scientific">Nitrosospira lacus</name>
    <dbReference type="NCBI Taxonomy" id="1288494"/>
    <lineage>
        <taxon>Bacteria</taxon>
        <taxon>Pseudomonadati</taxon>
        <taxon>Pseudomonadota</taxon>
        <taxon>Betaproteobacteria</taxon>
        <taxon>Nitrosomonadales</taxon>
        <taxon>Nitrosomonadaceae</taxon>
        <taxon>Nitrosospira</taxon>
    </lineage>
</organism>
<feature type="binding site" evidence="8">
    <location>
        <begin position="178"/>
        <end position="179"/>
    </location>
    <ligand>
        <name>ATP</name>
        <dbReference type="ChEBI" id="CHEBI:30616"/>
    </ligand>
</feature>
<comment type="subcellular location">
    <subcellularLocation>
        <location evidence="8">Cytoplasm</location>
    </subcellularLocation>
</comment>
<dbReference type="GO" id="GO:0005524">
    <property type="term" value="F:ATP binding"/>
    <property type="evidence" value="ECO:0007669"/>
    <property type="project" value="UniProtKB-UniRule"/>
</dbReference>
<feature type="binding site" evidence="8">
    <location>
        <position position="118"/>
    </location>
    <ligand>
        <name>Mg(2+)</name>
        <dbReference type="ChEBI" id="CHEBI:18420"/>
    </ligand>
</feature>
<comment type="similarity">
    <text evidence="8">Belongs to the dethiobiotin synthetase family.</text>
</comment>
<protein>
    <recommendedName>
        <fullName evidence="8">ATP-dependent dethiobiotin synthetase BioD</fullName>
        <ecNumber evidence="8">6.3.3.3</ecNumber>
    </recommendedName>
    <alternativeName>
        <fullName evidence="8">DTB synthetase</fullName>
        <shortName evidence="8">DTBS</shortName>
    </alternativeName>
    <alternativeName>
        <fullName evidence="8">Dethiobiotin synthase</fullName>
    </alternativeName>
</protein>
<dbReference type="InterPro" id="IPR004472">
    <property type="entry name" value="DTB_synth_BioD"/>
</dbReference>
<sequence>MANRGKMGKGYFITGTSTGVGKTLVSRALLHAFGARNNTAVGMKPVAVGCENGQYMDVELLLAASTVIAPREQVNPYALAPPIAPHIAAGQAGITIDMTTICKACFELQKKADLVIVEGTGGFLVPLNEYQDGSDMARALGFPVILVVGMQLGCLNHALLTAKVVRGTGLQLAGWVANRIDPQMIAFDENILTLKQRLNCPLVGVLPFEQNIDAKKLSLLLDIAKLERSTHMNADRM</sequence>
<evidence type="ECO:0000256" key="2">
    <source>
        <dbReference type="ARBA" id="ARBA00022598"/>
    </source>
</evidence>
<dbReference type="GO" id="GO:0000287">
    <property type="term" value="F:magnesium ion binding"/>
    <property type="evidence" value="ECO:0007669"/>
    <property type="project" value="UniProtKB-UniRule"/>
</dbReference>
<dbReference type="FunFam" id="3.40.50.300:FF:000292">
    <property type="entry name" value="ATP-dependent dethiobiotin synthetase BioD"/>
    <property type="match status" value="1"/>
</dbReference>